<dbReference type="AlphaFoldDB" id="A0A0E0QQZ7"/>
<dbReference type="Proteomes" id="UP000008022">
    <property type="component" value="Unassembled WGS sequence"/>
</dbReference>
<evidence type="ECO:0000313" key="2">
    <source>
        <dbReference type="EnsemblPlants" id="ORUFI09G09830.3"/>
    </source>
</evidence>
<evidence type="ECO:0000313" key="3">
    <source>
        <dbReference type="Proteomes" id="UP000008022"/>
    </source>
</evidence>
<proteinExistence type="predicted"/>
<accession>A0A0E0QQZ7</accession>
<dbReference type="EnsemblPlants" id="ORUFI09G09830.3">
    <property type="protein sequence ID" value="ORUFI09G09830.3"/>
    <property type="gene ID" value="ORUFI09G09830"/>
</dbReference>
<protein>
    <submittedName>
        <fullName evidence="2">Uncharacterized protein</fullName>
    </submittedName>
</protein>
<sequence>MAAAAVLAAGFFHLPPLPAAAERPPAAADPLPPPMSRRSEVMRRTLFWGEDLMSMEDVQCSKSESFFFYHYCCRGSSISVGMYAIRLHLKRITINNSLLLYAGSSAIRSSNHRGIPERYAMISLLGGRACLAGPRQSTSVPRRYGEDGIKALPQAAAAVIKGIHSRASNIADTGGLSKSMIMGAIARDMTMAM</sequence>
<reference evidence="2" key="2">
    <citation type="submission" date="2015-06" db="UniProtKB">
        <authorList>
            <consortium name="EnsemblPlants"/>
        </authorList>
    </citation>
    <scope>IDENTIFICATION</scope>
</reference>
<keyword evidence="3" id="KW-1185">Reference proteome</keyword>
<reference evidence="3" key="1">
    <citation type="submission" date="2013-06" db="EMBL/GenBank/DDBJ databases">
        <authorList>
            <person name="Zhao Q."/>
        </authorList>
    </citation>
    <scope>NUCLEOTIDE SEQUENCE</scope>
    <source>
        <strain evidence="3">cv. W1943</strain>
    </source>
</reference>
<dbReference type="Gramene" id="ORUFI09G09830.3">
    <property type="protein sequence ID" value="ORUFI09G09830.3"/>
    <property type="gene ID" value="ORUFI09G09830"/>
</dbReference>
<name>A0A0E0QQZ7_ORYRU</name>
<feature type="signal peptide" evidence="1">
    <location>
        <begin position="1"/>
        <end position="21"/>
    </location>
</feature>
<feature type="chain" id="PRO_5002371636" evidence="1">
    <location>
        <begin position="22"/>
        <end position="193"/>
    </location>
</feature>
<evidence type="ECO:0000256" key="1">
    <source>
        <dbReference type="SAM" id="SignalP"/>
    </source>
</evidence>
<organism evidence="2 3">
    <name type="scientific">Oryza rufipogon</name>
    <name type="common">Brownbeard rice</name>
    <name type="synonym">Asian wild rice</name>
    <dbReference type="NCBI Taxonomy" id="4529"/>
    <lineage>
        <taxon>Eukaryota</taxon>
        <taxon>Viridiplantae</taxon>
        <taxon>Streptophyta</taxon>
        <taxon>Embryophyta</taxon>
        <taxon>Tracheophyta</taxon>
        <taxon>Spermatophyta</taxon>
        <taxon>Magnoliopsida</taxon>
        <taxon>Liliopsida</taxon>
        <taxon>Poales</taxon>
        <taxon>Poaceae</taxon>
        <taxon>BOP clade</taxon>
        <taxon>Oryzoideae</taxon>
        <taxon>Oryzeae</taxon>
        <taxon>Oryzinae</taxon>
        <taxon>Oryza</taxon>
    </lineage>
</organism>
<keyword evidence="1" id="KW-0732">Signal</keyword>
<dbReference type="HOGENOM" id="CLU_128997_0_0_1"/>